<dbReference type="eggNOG" id="KOG1289">
    <property type="taxonomic scope" value="Eukaryota"/>
</dbReference>
<comment type="subcellular location">
    <subcellularLocation>
        <location evidence="1">Membrane</location>
        <topology evidence="1">Multi-pass membrane protein</topology>
    </subcellularLocation>
</comment>
<feature type="transmembrane region" description="Helical" evidence="6">
    <location>
        <begin position="380"/>
        <end position="397"/>
    </location>
</feature>
<feature type="transmembrane region" description="Helical" evidence="6">
    <location>
        <begin position="68"/>
        <end position="89"/>
    </location>
</feature>
<feature type="transmembrane region" description="Helical" evidence="6">
    <location>
        <begin position="444"/>
        <end position="466"/>
    </location>
</feature>
<dbReference type="RefSeq" id="XP_005649611.1">
    <property type="nucleotide sequence ID" value="XM_005649554.1"/>
</dbReference>
<dbReference type="GeneID" id="17043070"/>
<gene>
    <name evidence="7" type="ORF">COCSUDRAFT_13676</name>
</gene>
<dbReference type="PROSITE" id="PS00218">
    <property type="entry name" value="AMINO_ACID_PERMEASE_1"/>
    <property type="match status" value="1"/>
</dbReference>
<feature type="transmembrane region" description="Helical" evidence="6">
    <location>
        <begin position="403"/>
        <end position="423"/>
    </location>
</feature>
<dbReference type="Pfam" id="PF13520">
    <property type="entry name" value="AA_permease_2"/>
    <property type="match status" value="1"/>
</dbReference>
<dbReference type="GO" id="GO:0016020">
    <property type="term" value="C:membrane"/>
    <property type="evidence" value="ECO:0007669"/>
    <property type="project" value="UniProtKB-SubCell"/>
</dbReference>
<dbReference type="PIRSF" id="PIRSF006060">
    <property type="entry name" value="AA_transporter"/>
    <property type="match status" value="1"/>
</dbReference>
<dbReference type="PANTHER" id="PTHR45649:SF26">
    <property type="entry name" value="OS04G0435100 PROTEIN"/>
    <property type="match status" value="1"/>
</dbReference>
<evidence type="ECO:0000256" key="6">
    <source>
        <dbReference type="SAM" id="Phobius"/>
    </source>
</evidence>
<dbReference type="GO" id="GO:0006865">
    <property type="term" value="P:amino acid transport"/>
    <property type="evidence" value="ECO:0007669"/>
    <property type="project" value="InterPro"/>
</dbReference>
<keyword evidence="4 6" id="KW-1133">Transmembrane helix</keyword>
<feature type="transmembrane region" description="Helical" evidence="6">
    <location>
        <begin position="270"/>
        <end position="292"/>
    </location>
</feature>
<keyword evidence="8" id="KW-1185">Reference proteome</keyword>
<comment type="caution">
    <text evidence="7">The sequence shown here is derived from an EMBL/GenBank/DDBJ whole genome shotgun (WGS) entry which is preliminary data.</text>
</comment>
<reference evidence="7 8" key="1">
    <citation type="journal article" date="2012" name="Genome Biol.">
        <title>The genome of the polar eukaryotic microalga coccomyxa subellipsoidea reveals traits of cold adaptation.</title>
        <authorList>
            <person name="Blanc G."/>
            <person name="Agarkova I."/>
            <person name="Grimwood J."/>
            <person name="Kuo A."/>
            <person name="Brueggeman A."/>
            <person name="Dunigan D."/>
            <person name="Gurnon J."/>
            <person name="Ladunga I."/>
            <person name="Lindquist E."/>
            <person name="Lucas S."/>
            <person name="Pangilinan J."/>
            <person name="Proschold T."/>
            <person name="Salamov A."/>
            <person name="Schmutz J."/>
            <person name="Weeks D."/>
            <person name="Yamada T."/>
            <person name="Claverie J.M."/>
            <person name="Grigoriev I."/>
            <person name="Van Etten J."/>
            <person name="Lomsadze A."/>
            <person name="Borodovsky M."/>
        </authorList>
    </citation>
    <scope>NUCLEOTIDE SEQUENCE [LARGE SCALE GENOMIC DNA]</scope>
    <source>
        <strain evidence="7 8">C-169</strain>
    </source>
</reference>
<dbReference type="AlphaFoldDB" id="I0Z348"/>
<protein>
    <submittedName>
        <fullName evidence="7">Amino acid transporter</fullName>
    </submittedName>
</protein>
<feature type="transmembrane region" description="Helical" evidence="6">
    <location>
        <begin position="110"/>
        <end position="138"/>
    </location>
</feature>
<sequence>MAIDPEGAAKDSGQIRLEELGYKQELSRRLGLISSVASSFATIAYMMGITGQRSLPIAFINGGPVSAVWGWVICSVFNLFSALSLAEIASSYPIAGGPYFCKASCRGLKFIFCHACAGWSNLVGQFASTAGAGYLTAVHIGKMWQLGNGHVWSQFETFLAYAICMLAAGALASTSTGGMRQYILFAAFWMICGGIFLIILLPIVAPKLQTAEYVFLHFSDQSKDQLGVPNNFYLFLLGMLMGQFSYIGYEAPAQFAEETKRADRVVGWGIVLSVAASSVFGLGFLVCLLFCIQDPENLMLGPANGYVVGQIFYDIFQGRFGSVTTAIVLLAIPLIAIFNTTVMCLFTAARMLWSFSRDGGVPLYRVWAAINKRTGTPLNATWAMTATGFLLGLPMLFSNAAFLAMGSVTAVGLNASYAVPILLRLIFHKNFNPGPFKLGRAQPLINVIAISWLTFSVVCFALPTIYPVDVTTLNWTPVMLGLVIVGVLISWYLPRCGARHWYHGKAHTLEDANVVSPFPGYLGYIGFVWGNWGS</sequence>
<keyword evidence="3 6" id="KW-0812">Transmembrane</keyword>
<feature type="transmembrane region" description="Helical" evidence="6">
    <location>
        <begin position="232"/>
        <end position="249"/>
    </location>
</feature>
<feature type="transmembrane region" description="Helical" evidence="6">
    <location>
        <begin position="158"/>
        <end position="175"/>
    </location>
</feature>
<name>I0Z348_COCSC</name>
<dbReference type="OrthoDB" id="3257095at2759"/>
<feature type="transmembrane region" description="Helical" evidence="6">
    <location>
        <begin position="326"/>
        <end position="348"/>
    </location>
</feature>
<dbReference type="GO" id="GO:0022857">
    <property type="term" value="F:transmembrane transporter activity"/>
    <property type="evidence" value="ECO:0007669"/>
    <property type="project" value="InterPro"/>
</dbReference>
<feature type="transmembrane region" description="Helical" evidence="6">
    <location>
        <begin position="30"/>
        <end position="48"/>
    </location>
</feature>
<dbReference type="Proteomes" id="UP000007264">
    <property type="component" value="Unassembled WGS sequence"/>
</dbReference>
<evidence type="ECO:0000256" key="4">
    <source>
        <dbReference type="ARBA" id="ARBA00022989"/>
    </source>
</evidence>
<feature type="transmembrane region" description="Helical" evidence="6">
    <location>
        <begin position="472"/>
        <end position="493"/>
    </location>
</feature>
<organism evidence="7 8">
    <name type="scientific">Coccomyxa subellipsoidea (strain C-169)</name>
    <name type="common">Green microalga</name>
    <dbReference type="NCBI Taxonomy" id="574566"/>
    <lineage>
        <taxon>Eukaryota</taxon>
        <taxon>Viridiplantae</taxon>
        <taxon>Chlorophyta</taxon>
        <taxon>core chlorophytes</taxon>
        <taxon>Trebouxiophyceae</taxon>
        <taxon>Trebouxiophyceae incertae sedis</taxon>
        <taxon>Coccomyxaceae</taxon>
        <taxon>Coccomyxa</taxon>
        <taxon>Coccomyxa subellipsoidea</taxon>
    </lineage>
</organism>
<dbReference type="InterPro" id="IPR004840">
    <property type="entry name" value="Amino_acid_permease_CS"/>
</dbReference>
<evidence type="ECO:0000256" key="3">
    <source>
        <dbReference type="ARBA" id="ARBA00022692"/>
    </source>
</evidence>
<dbReference type="Gene3D" id="1.20.1740.10">
    <property type="entry name" value="Amino acid/polyamine transporter I"/>
    <property type="match status" value="1"/>
</dbReference>
<dbReference type="EMBL" id="AGSI01000004">
    <property type="protein sequence ID" value="EIE25067.1"/>
    <property type="molecule type" value="Genomic_DNA"/>
</dbReference>
<evidence type="ECO:0000256" key="1">
    <source>
        <dbReference type="ARBA" id="ARBA00004141"/>
    </source>
</evidence>
<evidence type="ECO:0000313" key="7">
    <source>
        <dbReference type="EMBL" id="EIE25067.1"/>
    </source>
</evidence>
<evidence type="ECO:0000256" key="5">
    <source>
        <dbReference type="ARBA" id="ARBA00023136"/>
    </source>
</evidence>
<accession>I0Z348</accession>
<dbReference type="InterPro" id="IPR002293">
    <property type="entry name" value="AA/rel_permease1"/>
</dbReference>
<proteinExistence type="predicted"/>
<keyword evidence="5 6" id="KW-0472">Membrane</keyword>
<feature type="transmembrane region" description="Helical" evidence="6">
    <location>
        <begin position="182"/>
        <end position="205"/>
    </location>
</feature>
<dbReference type="PANTHER" id="PTHR45649">
    <property type="entry name" value="AMINO-ACID PERMEASE BAT1"/>
    <property type="match status" value="1"/>
</dbReference>
<evidence type="ECO:0000256" key="2">
    <source>
        <dbReference type="ARBA" id="ARBA00022448"/>
    </source>
</evidence>
<keyword evidence="2" id="KW-0813">Transport</keyword>
<evidence type="ECO:0000313" key="8">
    <source>
        <dbReference type="Proteomes" id="UP000007264"/>
    </source>
</evidence>
<dbReference type="KEGG" id="csl:COCSUDRAFT_13676"/>